<evidence type="ECO:0000313" key="7">
    <source>
        <dbReference type="Proteomes" id="UP000239047"/>
    </source>
</evidence>
<gene>
    <name evidence="6" type="ORF">C4B60_13855</name>
</gene>
<evidence type="ECO:0008006" key="8">
    <source>
        <dbReference type="Google" id="ProtNLM"/>
    </source>
</evidence>
<reference evidence="6 7" key="1">
    <citation type="submission" date="2018-02" db="EMBL/GenBank/DDBJ databases">
        <title>Jeotgalibacillus proteolyticum sp. nov. a protease producing bacterium isolated from ocean sediments of Laizhou Bay.</title>
        <authorList>
            <person name="Li Y."/>
        </authorList>
    </citation>
    <scope>NUCLEOTIDE SEQUENCE [LARGE SCALE GENOMIC DNA]</scope>
    <source>
        <strain evidence="6 7">22-7</strain>
    </source>
</reference>
<dbReference type="InterPro" id="IPR003810">
    <property type="entry name" value="Mntp/YtaF"/>
</dbReference>
<dbReference type="PANTHER" id="PTHR35529">
    <property type="entry name" value="MANGANESE EFFLUX PUMP MNTP-RELATED"/>
    <property type="match status" value="1"/>
</dbReference>
<feature type="transmembrane region" description="Helical" evidence="5">
    <location>
        <begin position="121"/>
        <end position="140"/>
    </location>
</feature>
<organism evidence="6 7">
    <name type="scientific">Jeotgalibacillus proteolyticus</name>
    <dbReference type="NCBI Taxonomy" id="2082395"/>
    <lineage>
        <taxon>Bacteria</taxon>
        <taxon>Bacillati</taxon>
        <taxon>Bacillota</taxon>
        <taxon>Bacilli</taxon>
        <taxon>Bacillales</taxon>
        <taxon>Caryophanaceae</taxon>
        <taxon>Jeotgalibacillus</taxon>
    </lineage>
</organism>
<keyword evidence="2 5" id="KW-0812">Transmembrane</keyword>
<evidence type="ECO:0000256" key="5">
    <source>
        <dbReference type="SAM" id="Phobius"/>
    </source>
</evidence>
<accession>A0A2S5G9G7</accession>
<proteinExistence type="predicted"/>
<feature type="transmembrane region" description="Helical" evidence="5">
    <location>
        <begin position="152"/>
        <end position="171"/>
    </location>
</feature>
<comment type="caution">
    <text evidence="6">The sequence shown here is derived from an EMBL/GenBank/DDBJ whole genome shotgun (WGS) entry which is preliminary data.</text>
</comment>
<evidence type="ECO:0000256" key="4">
    <source>
        <dbReference type="ARBA" id="ARBA00023136"/>
    </source>
</evidence>
<keyword evidence="3 5" id="KW-1133">Transmembrane helix</keyword>
<dbReference type="OrthoDB" id="1679700at2"/>
<evidence type="ECO:0000313" key="6">
    <source>
        <dbReference type="EMBL" id="PPA69628.1"/>
    </source>
</evidence>
<keyword evidence="7" id="KW-1185">Reference proteome</keyword>
<feature type="transmembrane region" description="Helical" evidence="5">
    <location>
        <begin position="93"/>
        <end position="115"/>
    </location>
</feature>
<sequence>MDLIVWLAIGLGMDAFSASIAIGAQGVSGAKKWSGSMLVGLFHIIMPIIGILIGSALSHTISWVGIALLVAVGLQMIRSGMVGRTVPVMIMTWVRWVVFALGVSVDSLSVGVTLGTNQSETWIAVLLFGFFASVMTLIGLQIGQVLKHTVGRYSEVIGGSILIGIAIRMFVS</sequence>
<dbReference type="RefSeq" id="WP_104058621.1">
    <property type="nucleotide sequence ID" value="NZ_PREZ01000005.1"/>
</dbReference>
<name>A0A2S5G9G7_9BACL</name>
<keyword evidence="4 5" id="KW-0472">Membrane</keyword>
<dbReference type="Proteomes" id="UP000239047">
    <property type="component" value="Unassembled WGS sequence"/>
</dbReference>
<protein>
    <recommendedName>
        <fullName evidence="8">Manganese efflux pump MntP</fullName>
    </recommendedName>
</protein>
<dbReference type="EMBL" id="PREZ01000005">
    <property type="protein sequence ID" value="PPA69628.1"/>
    <property type="molecule type" value="Genomic_DNA"/>
</dbReference>
<feature type="transmembrane region" description="Helical" evidence="5">
    <location>
        <begin position="45"/>
        <end position="72"/>
    </location>
</feature>
<keyword evidence="1" id="KW-1003">Cell membrane</keyword>
<dbReference type="PANTHER" id="PTHR35529:SF1">
    <property type="entry name" value="MANGANESE EFFLUX PUMP MNTP-RELATED"/>
    <property type="match status" value="1"/>
</dbReference>
<evidence type="ECO:0000256" key="2">
    <source>
        <dbReference type="ARBA" id="ARBA00022692"/>
    </source>
</evidence>
<dbReference type="AlphaFoldDB" id="A0A2S5G9G7"/>
<evidence type="ECO:0000256" key="1">
    <source>
        <dbReference type="ARBA" id="ARBA00022475"/>
    </source>
</evidence>
<dbReference type="Pfam" id="PF02659">
    <property type="entry name" value="Mntp"/>
    <property type="match status" value="1"/>
</dbReference>
<evidence type="ECO:0000256" key="3">
    <source>
        <dbReference type="ARBA" id="ARBA00022989"/>
    </source>
</evidence>